<evidence type="ECO:0000313" key="3">
    <source>
        <dbReference type="EMBL" id="CCE72945.1"/>
    </source>
</evidence>
<gene>
    <name evidence="3" type="primary">Piso0_000552</name>
    <name evidence="3" type="ORF">GNLVRS01_PISO0A11858g</name>
    <name evidence="4" type="ORF">GNLVRS01_PISO0B11925g</name>
</gene>
<sequence length="250" mass="28007">MQYIKILVGLFFLAAVRVAATPPACFLSCVSEVSRTCPHKLDDIPCVCAKKNVLIGCLVDICPYGVFDAARDHFLGTCLEHSKPASTEPSTPALGPMYTAKPLQKDGGRGGQDVDKNRQPHIDQQHRDAHNIPNEAGEKEPESSDRTDKDSGYPYDKIEAKDGNRWEEERSEDENGIVYIIRRLKNAPTQHKQPSVEVPVERQTMKHANDVLRKEEPPKVWETYIPSIPNLRLIRKPKDPKAVAQVGTYN</sequence>
<dbReference type="EMBL" id="FO082058">
    <property type="protein sequence ID" value="CCE73506.1"/>
    <property type="molecule type" value="Genomic_DNA"/>
</dbReference>
<proteinExistence type="predicted"/>
<dbReference type="eggNOG" id="ENOG502S6U4">
    <property type="taxonomic scope" value="Eukaryota"/>
</dbReference>
<feature type="chain" id="PRO_5007664864" evidence="2">
    <location>
        <begin position="21"/>
        <end position="250"/>
    </location>
</feature>
<evidence type="ECO:0000313" key="4">
    <source>
        <dbReference type="EMBL" id="CCE73506.1"/>
    </source>
</evidence>
<organism evidence="3 5">
    <name type="scientific">Pichia sorbitophila (strain ATCC MYA-4447 / BCRC 22081 / CBS 7064 / NBRC 10061 / NRRL Y-12695)</name>
    <name type="common">Hybrid yeast</name>
    <dbReference type="NCBI Taxonomy" id="559304"/>
    <lineage>
        <taxon>Eukaryota</taxon>
        <taxon>Fungi</taxon>
        <taxon>Dikarya</taxon>
        <taxon>Ascomycota</taxon>
        <taxon>Saccharomycotina</taxon>
        <taxon>Pichiomycetes</taxon>
        <taxon>Debaryomycetaceae</taxon>
        <taxon>Millerozyma</taxon>
    </lineage>
</organism>
<dbReference type="OrthoDB" id="3998031at2759"/>
<dbReference type="InParanoid" id="G8YVR2"/>
<dbReference type="OMA" id="CICINED"/>
<dbReference type="AlphaFoldDB" id="G8YVR2"/>
<dbReference type="HOGENOM" id="CLU_1111724_0_0_1"/>
<reference evidence="3" key="1">
    <citation type="submission" date="2011-10" db="EMBL/GenBank/DDBJ databases">
        <authorList>
            <person name="Genoscope - CEA"/>
        </authorList>
    </citation>
    <scope>NUCLEOTIDE SEQUENCE</scope>
    <source>
        <strain evidence="3">CBS 7064</strain>
    </source>
</reference>
<feature type="region of interest" description="Disordered" evidence="1">
    <location>
        <begin position="82"/>
        <end position="172"/>
    </location>
</feature>
<reference evidence="5" key="2">
    <citation type="journal article" date="2012" name="G3 (Bethesda)">
        <title>Pichia sorbitophila, an interspecies yeast hybrid reveals early steps of genome resolution following polyploidization.</title>
        <authorList>
            <person name="Leh Louis V."/>
            <person name="Despons L."/>
            <person name="Friedrich A."/>
            <person name="Martin T."/>
            <person name="Durrens P."/>
            <person name="Casaregola S."/>
            <person name="Neuveglise C."/>
            <person name="Fairhead C."/>
            <person name="Marck C."/>
            <person name="Cruz J.A."/>
            <person name="Straub M.L."/>
            <person name="Kugler V."/>
            <person name="Sacerdot C."/>
            <person name="Uzunov Z."/>
            <person name="Thierry A."/>
            <person name="Weiss S."/>
            <person name="Bleykasten C."/>
            <person name="De Montigny J."/>
            <person name="Jacques N."/>
            <person name="Jung P."/>
            <person name="Lemaire M."/>
            <person name="Mallet S."/>
            <person name="Morel G."/>
            <person name="Richard G.F."/>
            <person name="Sarkar A."/>
            <person name="Savel G."/>
            <person name="Schacherer J."/>
            <person name="Seret M.L."/>
            <person name="Talla E."/>
            <person name="Samson G."/>
            <person name="Jubin C."/>
            <person name="Poulain J."/>
            <person name="Vacherie B."/>
            <person name="Barbe V."/>
            <person name="Pelletier E."/>
            <person name="Sherman D.J."/>
            <person name="Westhof E."/>
            <person name="Weissenbach J."/>
            <person name="Baret P.V."/>
            <person name="Wincker P."/>
            <person name="Gaillardin C."/>
            <person name="Dujon B."/>
            <person name="Souciet J.L."/>
        </authorList>
    </citation>
    <scope>NUCLEOTIDE SEQUENCE [LARGE SCALE GENOMIC DNA]</scope>
    <source>
        <strain evidence="5">ATCC MYA-4447 / BCRC 22081 / CBS 7064 / NBRC 10061 / NRRL Y-12695</strain>
    </source>
</reference>
<dbReference type="STRING" id="559304.G8YVR2"/>
<protein>
    <submittedName>
        <fullName evidence="3">Piso0_000552 protein</fullName>
    </submittedName>
</protein>
<accession>G8YVR2</accession>
<evidence type="ECO:0000256" key="1">
    <source>
        <dbReference type="SAM" id="MobiDB-lite"/>
    </source>
</evidence>
<keyword evidence="5" id="KW-1185">Reference proteome</keyword>
<feature type="compositionally biased region" description="Basic and acidic residues" evidence="1">
    <location>
        <begin position="103"/>
        <end position="168"/>
    </location>
</feature>
<dbReference type="EMBL" id="FO082059">
    <property type="protein sequence ID" value="CCE72945.1"/>
    <property type="molecule type" value="Genomic_DNA"/>
</dbReference>
<feature type="signal peptide" evidence="2">
    <location>
        <begin position="1"/>
        <end position="20"/>
    </location>
</feature>
<name>G8YVR2_PICSO</name>
<keyword evidence="2" id="KW-0732">Signal</keyword>
<dbReference type="Proteomes" id="UP000005222">
    <property type="component" value="Chromosome A"/>
</dbReference>
<dbReference type="Proteomes" id="UP000005222">
    <property type="component" value="Chromosome B"/>
</dbReference>
<evidence type="ECO:0000313" key="5">
    <source>
        <dbReference type="Proteomes" id="UP000005222"/>
    </source>
</evidence>
<evidence type="ECO:0000256" key="2">
    <source>
        <dbReference type="SAM" id="SignalP"/>
    </source>
</evidence>